<protein>
    <submittedName>
        <fullName evidence="1">Phage baseplate assembly protein V</fullName>
    </submittedName>
</protein>
<name>A0A6I4T6G1_9SPHN</name>
<proteinExistence type="predicted"/>
<keyword evidence="2" id="KW-1185">Reference proteome</keyword>
<accession>A0A6I4T6G1</accession>
<dbReference type="EMBL" id="WTYT01000004">
    <property type="protein sequence ID" value="MXO66258.1"/>
    <property type="molecule type" value="Genomic_DNA"/>
</dbReference>
<dbReference type="OrthoDB" id="4931325at2"/>
<comment type="caution">
    <text evidence="1">The sequence shown here is derived from an EMBL/GenBank/DDBJ whole genome shotgun (WGS) entry which is preliminary data.</text>
</comment>
<dbReference type="AlphaFoldDB" id="A0A6I4T6G1"/>
<dbReference type="RefSeq" id="WP_160736685.1">
    <property type="nucleotide sequence ID" value="NZ_WTYT01000004.1"/>
</dbReference>
<dbReference type="InterPro" id="IPR013046">
    <property type="entry name" value="GpV/Gp45"/>
</dbReference>
<reference evidence="1 2" key="1">
    <citation type="submission" date="2019-12" db="EMBL/GenBank/DDBJ databases">
        <title>Genomic-based taxomic classification of the family Erythrobacteraceae.</title>
        <authorList>
            <person name="Xu L."/>
        </authorList>
    </citation>
    <scope>NUCLEOTIDE SEQUENCE [LARGE SCALE GENOMIC DNA]</scope>
    <source>
        <strain evidence="1 2">LMG 29518</strain>
    </source>
</reference>
<dbReference type="InterPro" id="IPR044033">
    <property type="entry name" value="GpV-like_apex"/>
</dbReference>
<evidence type="ECO:0000313" key="1">
    <source>
        <dbReference type="EMBL" id="MXO66258.1"/>
    </source>
</evidence>
<organism evidence="1 2">
    <name type="scientific">Altericroceibacterium endophyticum</name>
    <dbReference type="NCBI Taxonomy" id="1808508"/>
    <lineage>
        <taxon>Bacteria</taxon>
        <taxon>Pseudomonadati</taxon>
        <taxon>Pseudomonadota</taxon>
        <taxon>Alphaproteobacteria</taxon>
        <taxon>Sphingomonadales</taxon>
        <taxon>Erythrobacteraceae</taxon>
        <taxon>Altericroceibacterium</taxon>
    </lineage>
</organism>
<dbReference type="Gene3D" id="2.40.50.230">
    <property type="entry name" value="Gp5 N-terminal domain"/>
    <property type="match status" value="1"/>
</dbReference>
<dbReference type="InterPro" id="IPR037026">
    <property type="entry name" value="Vgr_OB-fold_dom_sf"/>
</dbReference>
<evidence type="ECO:0000313" key="2">
    <source>
        <dbReference type="Proteomes" id="UP000438476"/>
    </source>
</evidence>
<dbReference type="Proteomes" id="UP000438476">
    <property type="component" value="Unassembled WGS sequence"/>
</dbReference>
<sequence length="164" mass="16987">MDDNHDILGKIGDLLRIGRIASVDLAGATATVQCGDVLSPDLPWFEWAGEWRSWSPPGDKEQVLLLCPEADIASGIILRGLFSNSARAPASTAEPEFHGPDGLLIRLTRDGIAITAPGDITVDGDVRVTGTITASTDVKAAGVSLKAHRHTGVAAGSAISGAPQ</sequence>
<dbReference type="NCBIfam" id="TIGR01644">
    <property type="entry name" value="phage_P2_V"/>
    <property type="match status" value="1"/>
</dbReference>
<gene>
    <name evidence="1" type="ORF">GRI91_10865</name>
</gene>
<dbReference type="Pfam" id="PF18946">
    <property type="entry name" value="Apex"/>
    <property type="match status" value="1"/>
</dbReference>